<feature type="signal peptide" evidence="1">
    <location>
        <begin position="1"/>
        <end position="18"/>
    </location>
</feature>
<comment type="caution">
    <text evidence="2">The sequence shown here is derived from an EMBL/GenBank/DDBJ whole genome shotgun (WGS) entry which is preliminary data.</text>
</comment>
<evidence type="ECO:0000256" key="1">
    <source>
        <dbReference type="SAM" id="SignalP"/>
    </source>
</evidence>
<dbReference type="AlphaFoldDB" id="A0A9W4UCY1"/>
<organism evidence="2 3">
    <name type="scientific">Periconia digitata</name>
    <dbReference type="NCBI Taxonomy" id="1303443"/>
    <lineage>
        <taxon>Eukaryota</taxon>
        <taxon>Fungi</taxon>
        <taxon>Dikarya</taxon>
        <taxon>Ascomycota</taxon>
        <taxon>Pezizomycotina</taxon>
        <taxon>Dothideomycetes</taxon>
        <taxon>Pleosporomycetidae</taxon>
        <taxon>Pleosporales</taxon>
        <taxon>Massarineae</taxon>
        <taxon>Periconiaceae</taxon>
        <taxon>Periconia</taxon>
    </lineage>
</organism>
<accession>A0A9W4UCY1</accession>
<feature type="chain" id="PRO_5040748475" evidence="1">
    <location>
        <begin position="19"/>
        <end position="130"/>
    </location>
</feature>
<evidence type="ECO:0000313" key="3">
    <source>
        <dbReference type="Proteomes" id="UP001152607"/>
    </source>
</evidence>
<dbReference type="Proteomes" id="UP001152607">
    <property type="component" value="Unassembled WGS sequence"/>
</dbReference>
<dbReference type="EMBL" id="CAOQHR010000004">
    <property type="protein sequence ID" value="CAI6333630.1"/>
    <property type="molecule type" value="Genomic_DNA"/>
</dbReference>
<keyword evidence="1" id="KW-0732">Signal</keyword>
<evidence type="ECO:0000313" key="2">
    <source>
        <dbReference type="EMBL" id="CAI6333630.1"/>
    </source>
</evidence>
<proteinExistence type="predicted"/>
<sequence length="130" mass="14268">MQFPTILLALATTALVSATNLECNAAQPQLTEPRVANIVDQLRDAGDALIAVQRNGPCPRIACYGGTGAFICSNDHEAFPSRQLGDIIDSKYKECYGHTPQSWQDDNAFNPAFEWFDDGFRVFVHGSENC</sequence>
<protein>
    <submittedName>
        <fullName evidence="2">Uncharacterized protein</fullName>
    </submittedName>
</protein>
<keyword evidence="3" id="KW-1185">Reference proteome</keyword>
<reference evidence="2" key="1">
    <citation type="submission" date="2023-01" db="EMBL/GenBank/DDBJ databases">
        <authorList>
            <person name="Van Ghelder C."/>
            <person name="Rancurel C."/>
        </authorList>
    </citation>
    <scope>NUCLEOTIDE SEQUENCE</scope>
    <source>
        <strain evidence="2">CNCM I-4278</strain>
    </source>
</reference>
<name>A0A9W4UCY1_9PLEO</name>
<gene>
    <name evidence="2" type="ORF">PDIGIT_LOCUS6678</name>
</gene>
<dbReference type="OrthoDB" id="10310809at2759"/>